<dbReference type="InterPro" id="IPR011032">
    <property type="entry name" value="GroES-like_sf"/>
</dbReference>
<dbReference type="Proteomes" id="UP000027920">
    <property type="component" value="Unassembled WGS sequence"/>
</dbReference>
<dbReference type="PANTHER" id="PTHR11695:SF294">
    <property type="entry name" value="RETICULON-4-INTERACTING PROTEIN 1, MITOCHONDRIAL"/>
    <property type="match status" value="1"/>
</dbReference>
<dbReference type="Pfam" id="PF13602">
    <property type="entry name" value="ADH_zinc_N_2"/>
    <property type="match status" value="1"/>
</dbReference>
<dbReference type="InterPro" id="IPR036291">
    <property type="entry name" value="NAD(P)-bd_dom_sf"/>
</dbReference>
<sequence>MLSINISSFADPSKYQLSKLPRPSLSEATDIVIQVHAASINPIDVKKASGIFKAGLPEEFPYMIGYDCAGVVAETGSKVSRFKVGDEVYVRLPERSRGSWSEYVKCEESFVALKPKSLSFGDAASLPLAALTALQALRKYRGSLVGKTVFIPGGLSGTGAYACQLAKNVFHAGKVITTVSTSKVDKVPQLLGEGVVDQIIDYTKDDVMKIISRGSVDFIMDTTAQAMQFLSLMTPSTSTIISISTLPSGTQLQEAPVMNRPDKPRLPWFIRLALNAADSIKQFRARRWGVHYEYMFLESNGKDLDSLSKYVEEGSLSSVVGSRVNFRDLAKVREACNIVYSGKGGIGKAVIEIL</sequence>
<dbReference type="SMART" id="SM00829">
    <property type="entry name" value="PKS_ER"/>
    <property type="match status" value="1"/>
</dbReference>
<dbReference type="EMBL" id="AMGV01000001">
    <property type="protein sequence ID" value="KEF63196.1"/>
    <property type="molecule type" value="Genomic_DNA"/>
</dbReference>
<dbReference type="InterPro" id="IPR013154">
    <property type="entry name" value="ADH-like_N"/>
</dbReference>
<keyword evidence="3" id="KW-1185">Reference proteome</keyword>
<accession>A0A072PTK5</accession>
<proteinExistence type="predicted"/>
<dbReference type="Gene3D" id="3.40.50.720">
    <property type="entry name" value="NAD(P)-binding Rossmann-like Domain"/>
    <property type="match status" value="1"/>
</dbReference>
<dbReference type="HOGENOM" id="CLU_026673_3_3_1"/>
<dbReference type="SUPFAM" id="SSF51735">
    <property type="entry name" value="NAD(P)-binding Rossmann-fold domains"/>
    <property type="match status" value="1"/>
</dbReference>
<dbReference type="PANTHER" id="PTHR11695">
    <property type="entry name" value="ALCOHOL DEHYDROGENASE RELATED"/>
    <property type="match status" value="1"/>
</dbReference>
<evidence type="ECO:0000313" key="3">
    <source>
        <dbReference type="Proteomes" id="UP000027920"/>
    </source>
</evidence>
<dbReference type="CDD" id="cd05289">
    <property type="entry name" value="MDR_like_2"/>
    <property type="match status" value="1"/>
</dbReference>
<dbReference type="RefSeq" id="XP_013265786.1">
    <property type="nucleotide sequence ID" value="XM_013410332.1"/>
</dbReference>
<dbReference type="Pfam" id="PF08240">
    <property type="entry name" value="ADH_N"/>
    <property type="match status" value="1"/>
</dbReference>
<evidence type="ECO:0000259" key="1">
    <source>
        <dbReference type="SMART" id="SM00829"/>
    </source>
</evidence>
<dbReference type="OrthoDB" id="191139at2759"/>
<feature type="domain" description="Enoyl reductase (ER)" evidence="1">
    <location>
        <begin position="10"/>
        <end position="351"/>
    </location>
</feature>
<reference evidence="2 3" key="1">
    <citation type="submission" date="2013-03" db="EMBL/GenBank/DDBJ databases">
        <title>The Genome Sequence of Exophiala aquamarina CBS 119918.</title>
        <authorList>
            <consortium name="The Broad Institute Genomics Platform"/>
            <person name="Cuomo C."/>
            <person name="de Hoog S."/>
            <person name="Gorbushina A."/>
            <person name="Walker B."/>
            <person name="Young S.K."/>
            <person name="Zeng Q."/>
            <person name="Gargeya S."/>
            <person name="Fitzgerald M."/>
            <person name="Haas B."/>
            <person name="Abouelleil A."/>
            <person name="Allen A.W."/>
            <person name="Alvarado L."/>
            <person name="Arachchi H.M."/>
            <person name="Berlin A.M."/>
            <person name="Chapman S.B."/>
            <person name="Gainer-Dewar J."/>
            <person name="Goldberg J."/>
            <person name="Griggs A."/>
            <person name="Gujja S."/>
            <person name="Hansen M."/>
            <person name="Howarth C."/>
            <person name="Imamovic A."/>
            <person name="Ireland A."/>
            <person name="Larimer J."/>
            <person name="McCowan C."/>
            <person name="Murphy C."/>
            <person name="Pearson M."/>
            <person name="Poon T.W."/>
            <person name="Priest M."/>
            <person name="Roberts A."/>
            <person name="Saif S."/>
            <person name="Shea T."/>
            <person name="Sisk P."/>
            <person name="Sykes S."/>
            <person name="Wortman J."/>
            <person name="Nusbaum C."/>
            <person name="Birren B."/>
        </authorList>
    </citation>
    <scope>NUCLEOTIDE SEQUENCE [LARGE SCALE GENOMIC DNA]</scope>
    <source>
        <strain evidence="2 3">CBS 119918</strain>
    </source>
</reference>
<dbReference type="GO" id="GO:0016491">
    <property type="term" value="F:oxidoreductase activity"/>
    <property type="evidence" value="ECO:0007669"/>
    <property type="project" value="InterPro"/>
</dbReference>
<organism evidence="2 3">
    <name type="scientific">Exophiala aquamarina CBS 119918</name>
    <dbReference type="NCBI Taxonomy" id="1182545"/>
    <lineage>
        <taxon>Eukaryota</taxon>
        <taxon>Fungi</taxon>
        <taxon>Dikarya</taxon>
        <taxon>Ascomycota</taxon>
        <taxon>Pezizomycotina</taxon>
        <taxon>Eurotiomycetes</taxon>
        <taxon>Chaetothyriomycetidae</taxon>
        <taxon>Chaetothyriales</taxon>
        <taxon>Herpotrichiellaceae</taxon>
        <taxon>Exophiala</taxon>
    </lineage>
</organism>
<dbReference type="Gene3D" id="3.90.180.10">
    <property type="entry name" value="Medium-chain alcohol dehydrogenases, catalytic domain"/>
    <property type="match status" value="1"/>
</dbReference>
<comment type="caution">
    <text evidence="2">The sequence shown here is derived from an EMBL/GenBank/DDBJ whole genome shotgun (WGS) entry which is preliminary data.</text>
</comment>
<gene>
    <name evidence="2" type="ORF">A1O9_01173</name>
</gene>
<name>A0A072PTK5_9EURO</name>
<dbReference type="InterPro" id="IPR020843">
    <property type="entry name" value="ER"/>
</dbReference>
<dbReference type="InterPro" id="IPR050700">
    <property type="entry name" value="YIM1/Zinc_Alcohol_DH_Fams"/>
</dbReference>
<dbReference type="SUPFAM" id="SSF50129">
    <property type="entry name" value="GroES-like"/>
    <property type="match status" value="1"/>
</dbReference>
<dbReference type="GO" id="GO:0005739">
    <property type="term" value="C:mitochondrion"/>
    <property type="evidence" value="ECO:0007669"/>
    <property type="project" value="TreeGrafter"/>
</dbReference>
<dbReference type="VEuPathDB" id="FungiDB:A1O9_01173"/>
<evidence type="ECO:0000313" key="2">
    <source>
        <dbReference type="EMBL" id="KEF63196.1"/>
    </source>
</evidence>
<dbReference type="GeneID" id="25276120"/>
<dbReference type="STRING" id="1182545.A0A072PTK5"/>
<protein>
    <recommendedName>
        <fullName evidence="1">Enoyl reductase (ER) domain-containing protein</fullName>
    </recommendedName>
</protein>
<dbReference type="AlphaFoldDB" id="A0A072PTK5"/>